<proteinExistence type="predicted"/>
<evidence type="ECO:0000259" key="4">
    <source>
        <dbReference type="PROSITE" id="PS01124"/>
    </source>
</evidence>
<keyword evidence="6" id="KW-1185">Reference proteome</keyword>
<protein>
    <submittedName>
        <fullName evidence="5">AraC family transcriptional regulator</fullName>
    </submittedName>
</protein>
<evidence type="ECO:0000256" key="2">
    <source>
        <dbReference type="ARBA" id="ARBA00023125"/>
    </source>
</evidence>
<feature type="domain" description="HTH araC/xylS-type" evidence="4">
    <location>
        <begin position="11"/>
        <end position="111"/>
    </location>
</feature>
<dbReference type="EMBL" id="QOCI01000006">
    <property type="protein sequence ID" value="RRR18845.1"/>
    <property type="molecule type" value="Genomic_DNA"/>
</dbReference>
<dbReference type="GO" id="GO:0043565">
    <property type="term" value="F:sequence-specific DNA binding"/>
    <property type="evidence" value="ECO:0007669"/>
    <property type="project" value="InterPro"/>
</dbReference>
<dbReference type="Proteomes" id="UP000274327">
    <property type="component" value="Unassembled WGS sequence"/>
</dbReference>
<organism evidence="5 6">
    <name type="scientific">Brachybacterium paraconglomeratum</name>
    <dbReference type="NCBI Taxonomy" id="173362"/>
    <lineage>
        <taxon>Bacteria</taxon>
        <taxon>Bacillati</taxon>
        <taxon>Actinomycetota</taxon>
        <taxon>Actinomycetes</taxon>
        <taxon>Micrococcales</taxon>
        <taxon>Dermabacteraceae</taxon>
        <taxon>Brachybacterium</taxon>
    </lineage>
</organism>
<dbReference type="InterPro" id="IPR050204">
    <property type="entry name" value="AraC_XylS_family_regulators"/>
</dbReference>
<dbReference type="InterPro" id="IPR020449">
    <property type="entry name" value="Tscrpt_reg_AraC-type_HTH"/>
</dbReference>
<comment type="caution">
    <text evidence="5">The sequence shown here is derived from an EMBL/GenBank/DDBJ whole genome shotgun (WGS) entry which is preliminary data.</text>
</comment>
<dbReference type="SMART" id="SM00342">
    <property type="entry name" value="HTH_ARAC"/>
    <property type="match status" value="1"/>
</dbReference>
<dbReference type="PRINTS" id="PR00032">
    <property type="entry name" value="HTHARAC"/>
</dbReference>
<evidence type="ECO:0000313" key="5">
    <source>
        <dbReference type="EMBL" id="RRR18845.1"/>
    </source>
</evidence>
<sequence>MTPLTTPLPETALASVVDLARDRAPSLQVADLADAAGYSPFHFSRLFSAQLGIGPGQYLIALRVGRAKELLLADDAAVIDVACEVGFDSLSSFGRRFRSTVGVTPGQLRRLAQTVADAPPRPFTMLRPHPLGERAVRAVLDLPEGTDRRGDPSIWVGWYPQPAPIGLPSSGVLVTGVDHVDLPLCAGAPFLLAFAVPPHADPLDLLAPRAPMVAAHPAPLTGPGEVTLSFGTSAAGGSVPMLSALPALRPA</sequence>
<dbReference type="SUPFAM" id="SSF46689">
    <property type="entry name" value="Homeodomain-like"/>
    <property type="match status" value="2"/>
</dbReference>
<dbReference type="AlphaFoldDB" id="A0A3R8RRA0"/>
<evidence type="ECO:0000256" key="1">
    <source>
        <dbReference type="ARBA" id="ARBA00023015"/>
    </source>
</evidence>
<name>A0A3R8RRA0_9MICO</name>
<dbReference type="Gene3D" id="1.10.10.60">
    <property type="entry name" value="Homeodomain-like"/>
    <property type="match status" value="2"/>
</dbReference>
<dbReference type="RefSeq" id="WP_126986574.1">
    <property type="nucleotide sequence ID" value="NZ_ML133854.1"/>
</dbReference>
<dbReference type="InterPro" id="IPR018060">
    <property type="entry name" value="HTH_AraC"/>
</dbReference>
<dbReference type="GO" id="GO:0003700">
    <property type="term" value="F:DNA-binding transcription factor activity"/>
    <property type="evidence" value="ECO:0007669"/>
    <property type="project" value="InterPro"/>
</dbReference>
<keyword evidence="3" id="KW-0804">Transcription</keyword>
<keyword evidence="1" id="KW-0805">Transcription regulation</keyword>
<dbReference type="PROSITE" id="PS00041">
    <property type="entry name" value="HTH_ARAC_FAMILY_1"/>
    <property type="match status" value="1"/>
</dbReference>
<dbReference type="Pfam" id="PF12833">
    <property type="entry name" value="HTH_18"/>
    <property type="match status" value="1"/>
</dbReference>
<dbReference type="InterPro" id="IPR018062">
    <property type="entry name" value="HTH_AraC-typ_CS"/>
</dbReference>
<accession>A0A3R8RRA0</accession>
<dbReference type="PROSITE" id="PS01124">
    <property type="entry name" value="HTH_ARAC_FAMILY_2"/>
    <property type="match status" value="1"/>
</dbReference>
<dbReference type="GeneID" id="78121085"/>
<gene>
    <name evidence="5" type="ORF">DS079_08625</name>
</gene>
<evidence type="ECO:0000256" key="3">
    <source>
        <dbReference type="ARBA" id="ARBA00023163"/>
    </source>
</evidence>
<dbReference type="PANTHER" id="PTHR46796">
    <property type="entry name" value="HTH-TYPE TRANSCRIPTIONAL ACTIVATOR RHAS-RELATED"/>
    <property type="match status" value="1"/>
</dbReference>
<reference evidence="5 6" key="1">
    <citation type="submission" date="2018-07" db="EMBL/GenBank/DDBJ databases">
        <title>Brachybacteriurn paraconglorneratum KCTC 9916.</title>
        <authorList>
            <person name="Li Y."/>
        </authorList>
    </citation>
    <scope>NUCLEOTIDE SEQUENCE [LARGE SCALE GENOMIC DNA]</scope>
    <source>
        <strain evidence="5 6">KCTC 9916</strain>
    </source>
</reference>
<evidence type="ECO:0000313" key="6">
    <source>
        <dbReference type="Proteomes" id="UP000274327"/>
    </source>
</evidence>
<dbReference type="InterPro" id="IPR009057">
    <property type="entry name" value="Homeodomain-like_sf"/>
</dbReference>
<keyword evidence="2" id="KW-0238">DNA-binding</keyword>